<reference evidence="11" key="3">
    <citation type="submission" date="2025-09" db="UniProtKB">
        <authorList>
            <consortium name="Ensembl"/>
        </authorList>
    </citation>
    <scope>IDENTIFICATION</scope>
</reference>
<dbReference type="GO" id="GO:0016020">
    <property type="term" value="C:membrane"/>
    <property type="evidence" value="ECO:0007669"/>
    <property type="project" value="UniProtKB-SubCell"/>
</dbReference>
<evidence type="ECO:0000256" key="9">
    <source>
        <dbReference type="ARBA" id="ARBA00037847"/>
    </source>
</evidence>
<gene>
    <name evidence="11" type="primary">LFNG</name>
</gene>
<organism evidence="11 12">
    <name type="scientific">Rhinopithecus bieti</name>
    <name type="common">Black snub-nosed monkey</name>
    <name type="synonym">Pygathrix bieti</name>
    <dbReference type="NCBI Taxonomy" id="61621"/>
    <lineage>
        <taxon>Eukaryota</taxon>
        <taxon>Metazoa</taxon>
        <taxon>Chordata</taxon>
        <taxon>Craniata</taxon>
        <taxon>Vertebrata</taxon>
        <taxon>Euteleostomi</taxon>
        <taxon>Mammalia</taxon>
        <taxon>Eutheria</taxon>
        <taxon>Euarchontoglires</taxon>
        <taxon>Primates</taxon>
        <taxon>Haplorrhini</taxon>
        <taxon>Catarrhini</taxon>
        <taxon>Cercopithecidae</taxon>
        <taxon>Colobinae</taxon>
        <taxon>Rhinopithecus</taxon>
    </lineage>
</organism>
<evidence type="ECO:0000256" key="6">
    <source>
        <dbReference type="ARBA" id="ARBA00022968"/>
    </source>
</evidence>
<evidence type="ECO:0000256" key="5">
    <source>
        <dbReference type="ARBA" id="ARBA00022692"/>
    </source>
</evidence>
<keyword evidence="6" id="KW-0735">Signal-anchor</keyword>
<dbReference type="Gene3D" id="3.90.550.50">
    <property type="match status" value="1"/>
</dbReference>
<evidence type="ECO:0000313" key="11">
    <source>
        <dbReference type="Ensembl" id="ENSRBIP00000007307.1"/>
    </source>
</evidence>
<evidence type="ECO:0000256" key="2">
    <source>
        <dbReference type="ARBA" id="ARBA00008661"/>
    </source>
</evidence>
<dbReference type="AlphaFoldDB" id="A0A2K6K7S2"/>
<dbReference type="InterPro" id="IPR003378">
    <property type="entry name" value="Fringe-like_glycosylTrfase"/>
</dbReference>
<keyword evidence="8" id="KW-0472">Membrane</keyword>
<dbReference type="GO" id="GO:0016757">
    <property type="term" value="F:glycosyltransferase activity"/>
    <property type="evidence" value="ECO:0007669"/>
    <property type="project" value="UniProtKB-KW"/>
</dbReference>
<keyword evidence="5" id="KW-0812">Transmembrane</keyword>
<proteinExistence type="inferred from homology"/>
<name>A0A2K6K7S2_RHIBE</name>
<dbReference type="PANTHER" id="PTHR10811">
    <property type="entry name" value="FRINGE-RELATED"/>
    <property type="match status" value="1"/>
</dbReference>
<sequence length="299" mass="33238">MDGQTGRLRLDTHYHGFGDLVALTPSGDLWAEPWQVQEAWTQMGTEHCLSLMSLGPTASPRPGPSLGADSDLLTAAPPSTGNVVITNCSAAHSRQALSCKMAVEYDHFIESGRKWFCHVDDDNYVNLRALLRLLASYPHTRDIYIGKPSLDRPIQATERVSENKVRPVHFWFATGGAGFCISRGLALKMSPWASGGHFMNTAERIRLPDDCTIGYIVEALLGVPLIRSGLFHSHLENLQQVLTSELHEQVTLSYGMFENKRNAVHVKGPFSVEADPSRFRSIHCHLYPDTPWCPRTAIF</sequence>
<reference evidence="11" key="2">
    <citation type="submission" date="2025-08" db="UniProtKB">
        <authorList>
            <consortium name="Ensembl"/>
        </authorList>
    </citation>
    <scope>IDENTIFICATION</scope>
</reference>
<evidence type="ECO:0000256" key="7">
    <source>
        <dbReference type="ARBA" id="ARBA00022989"/>
    </source>
</evidence>
<dbReference type="GeneTree" id="ENSGT00940000158717"/>
<keyword evidence="7" id="KW-1133">Transmembrane helix</keyword>
<evidence type="ECO:0000256" key="8">
    <source>
        <dbReference type="ARBA" id="ARBA00023136"/>
    </source>
</evidence>
<evidence type="ECO:0000313" key="12">
    <source>
        <dbReference type="Proteomes" id="UP000233180"/>
    </source>
</evidence>
<keyword evidence="3" id="KW-0328">Glycosyltransferase</keyword>
<keyword evidence="12" id="KW-1185">Reference proteome</keyword>
<reference evidence="11 12" key="1">
    <citation type="submission" date="2016-06" db="EMBL/GenBank/DDBJ databases">
        <title>Genome of Rhinopithecus bieti.</title>
        <authorList>
            <person name="Wu"/>
            <person name="C.-I. and Zhang"/>
            <person name="Y."/>
        </authorList>
    </citation>
    <scope>NUCLEOTIDE SEQUENCE</scope>
</reference>
<feature type="domain" description="Fringe-like glycosyltransferase" evidence="10">
    <location>
        <begin position="80"/>
        <end position="278"/>
    </location>
</feature>
<evidence type="ECO:0000256" key="3">
    <source>
        <dbReference type="ARBA" id="ARBA00022676"/>
    </source>
</evidence>
<comment type="similarity">
    <text evidence="2">Belongs to the glycosyltransferase 31 family.</text>
</comment>
<dbReference type="GO" id="GO:0012505">
    <property type="term" value="C:endomembrane system"/>
    <property type="evidence" value="ECO:0007669"/>
    <property type="project" value="UniProtKB-SubCell"/>
</dbReference>
<comment type="subcellular location">
    <subcellularLocation>
        <location evidence="9">Endomembrane system</location>
        <topology evidence="9">Single-pass membrane protein</topology>
    </subcellularLocation>
    <subcellularLocation>
        <location evidence="1">Membrane</location>
        <topology evidence="1">Single-pass type II membrane protein</topology>
    </subcellularLocation>
</comment>
<keyword evidence="4" id="KW-0808">Transferase</keyword>
<evidence type="ECO:0000256" key="4">
    <source>
        <dbReference type="ARBA" id="ARBA00022679"/>
    </source>
</evidence>
<evidence type="ECO:0000256" key="1">
    <source>
        <dbReference type="ARBA" id="ARBA00004606"/>
    </source>
</evidence>
<dbReference type="Ensembl" id="ENSRBIT00000030886.1">
    <property type="protein sequence ID" value="ENSRBIP00000007307.1"/>
    <property type="gene ID" value="ENSRBIG00000027533.1"/>
</dbReference>
<evidence type="ECO:0000259" key="10">
    <source>
        <dbReference type="Pfam" id="PF02434"/>
    </source>
</evidence>
<protein>
    <submittedName>
        <fullName evidence="11">LFNG O-fucosylpeptide 3-beta-N-acetylglucosaminyltransferase</fullName>
    </submittedName>
</protein>
<accession>A0A2K6K7S2</accession>
<dbReference type="Pfam" id="PF02434">
    <property type="entry name" value="Fringe"/>
    <property type="match status" value="1"/>
</dbReference>
<dbReference type="Proteomes" id="UP000233180">
    <property type="component" value="Unassembled WGS sequence"/>
</dbReference>